<feature type="transmembrane region" description="Helical" evidence="1">
    <location>
        <begin position="83"/>
        <end position="104"/>
    </location>
</feature>
<dbReference type="InterPro" id="IPR045644">
    <property type="entry name" value="DUF6404"/>
</dbReference>
<protein>
    <submittedName>
        <fullName evidence="2">Membrane protein</fullName>
    </submittedName>
</protein>
<name>A0A0L8A8U5_9GAMM</name>
<gene>
    <name evidence="2" type="ORF">W7K_12915</name>
</gene>
<comment type="caution">
    <text evidence="2">The sequence shown here is derived from an EMBL/GenBank/DDBJ whole genome shotgun (WGS) entry which is preliminary data.</text>
</comment>
<sequence>MNDINRHYPPVIQSALRFLDGKGLARVQSAPLLHRLLWRVGIALPPPILAGFGTNALVQGLLFGLFWTALMWLMLWQGSERPLALLLVAGLLAGALFGVVMAALMRSLRRHRKLPDWRQFRARQAD</sequence>
<proteinExistence type="predicted"/>
<dbReference type="AlphaFoldDB" id="A0A0L8A8U5"/>
<reference evidence="2 3" key="1">
    <citation type="journal article" date="2012" name="J. Bacteriol.">
        <title>Genome sequence of a novel nicotine-degrading strain, Pseudomonas geniculata N1.</title>
        <authorList>
            <person name="Tang H."/>
            <person name="Yu H."/>
            <person name="Tai C."/>
            <person name="Huang K."/>
            <person name="Liu Y."/>
            <person name="Wang L."/>
            <person name="Yao Y."/>
            <person name="Wu G."/>
            <person name="Xu P."/>
        </authorList>
    </citation>
    <scope>NUCLEOTIDE SEQUENCE [LARGE SCALE GENOMIC DNA]</scope>
    <source>
        <strain evidence="2 3">N1</strain>
    </source>
</reference>
<dbReference type="OrthoDB" id="7870117at2"/>
<evidence type="ECO:0000313" key="2">
    <source>
        <dbReference type="EMBL" id="KOE98823.1"/>
    </source>
</evidence>
<keyword evidence="1" id="KW-0472">Membrane</keyword>
<organism evidence="2 3">
    <name type="scientific">Stenotrophomonas geniculata N1</name>
    <dbReference type="NCBI Taxonomy" id="1167641"/>
    <lineage>
        <taxon>Bacteria</taxon>
        <taxon>Pseudomonadati</taxon>
        <taxon>Pseudomonadota</taxon>
        <taxon>Gammaproteobacteria</taxon>
        <taxon>Lysobacterales</taxon>
        <taxon>Lysobacteraceae</taxon>
        <taxon>Stenotrophomonas</taxon>
    </lineage>
</organism>
<accession>A0A0L8A8U5</accession>
<keyword evidence="1" id="KW-0812">Transmembrane</keyword>
<feature type="transmembrane region" description="Helical" evidence="1">
    <location>
        <begin position="56"/>
        <end position="77"/>
    </location>
</feature>
<evidence type="ECO:0000313" key="3">
    <source>
        <dbReference type="Proteomes" id="UP000036890"/>
    </source>
</evidence>
<dbReference type="EMBL" id="AJLO02000025">
    <property type="protein sequence ID" value="KOE98823.1"/>
    <property type="molecule type" value="Genomic_DNA"/>
</dbReference>
<keyword evidence="1" id="KW-1133">Transmembrane helix</keyword>
<dbReference type="Proteomes" id="UP000036890">
    <property type="component" value="Unassembled WGS sequence"/>
</dbReference>
<dbReference type="RefSeq" id="WP_010483248.1">
    <property type="nucleotide sequence ID" value="NZ_AJLO02000025.1"/>
</dbReference>
<evidence type="ECO:0000256" key="1">
    <source>
        <dbReference type="SAM" id="Phobius"/>
    </source>
</evidence>
<dbReference type="Pfam" id="PF19942">
    <property type="entry name" value="DUF6404"/>
    <property type="match status" value="1"/>
</dbReference>